<dbReference type="PATRIC" id="fig|81408.3.peg.2582"/>
<sequence>MDGVAVLRLSANKASASKRSRTWTQRGMFFGFSLVQFAL</sequence>
<evidence type="ECO:0000313" key="2">
    <source>
        <dbReference type="Proteomes" id="UP000075455"/>
    </source>
</evidence>
<evidence type="ECO:0000313" key="1">
    <source>
        <dbReference type="EMBL" id="KYD17673.1"/>
    </source>
</evidence>
<dbReference type="Proteomes" id="UP000075455">
    <property type="component" value="Unassembled WGS sequence"/>
</dbReference>
<proteinExistence type="predicted"/>
<gene>
    <name evidence="1" type="ORF">B4119_0348</name>
</gene>
<dbReference type="AlphaFoldDB" id="A0A150LZL0"/>
<name>A0A150LZL0_9BACL</name>
<accession>A0A150LZL0</accession>
<reference evidence="1 2" key="1">
    <citation type="submission" date="2016-01" db="EMBL/GenBank/DDBJ databases">
        <title>Draft Genome Sequences of Seven Thermophilic Sporeformers Isolated from Foods.</title>
        <authorList>
            <person name="Berendsen E.M."/>
            <person name="Wells-Bennik M.H."/>
            <person name="Krawcyk A.O."/>
            <person name="De Jong A."/>
            <person name="Holsappel S."/>
            <person name="Eijlander R.T."/>
            <person name="Kuipers O.P."/>
        </authorList>
    </citation>
    <scope>NUCLEOTIDE SEQUENCE [LARGE SCALE GENOMIC DNA]</scope>
    <source>
        <strain evidence="1 2">B4119</strain>
    </source>
</reference>
<dbReference type="EMBL" id="LQYS01000023">
    <property type="protein sequence ID" value="KYD17673.1"/>
    <property type="molecule type" value="Genomic_DNA"/>
</dbReference>
<dbReference type="STRING" id="81408.B4119_0348"/>
<protein>
    <submittedName>
        <fullName evidence="1">Uncharacterized protein</fullName>
    </submittedName>
</protein>
<organism evidence="1 2">
    <name type="scientific">Saccharococcus caldoxylosilyticus</name>
    <dbReference type="NCBI Taxonomy" id="81408"/>
    <lineage>
        <taxon>Bacteria</taxon>
        <taxon>Bacillati</taxon>
        <taxon>Bacillota</taxon>
        <taxon>Bacilli</taxon>
        <taxon>Bacillales</taxon>
        <taxon>Anoxybacillaceae</taxon>
        <taxon>Saccharococcus</taxon>
    </lineage>
</organism>
<comment type="caution">
    <text evidence="1">The sequence shown here is derived from an EMBL/GenBank/DDBJ whole genome shotgun (WGS) entry which is preliminary data.</text>
</comment>